<evidence type="ECO:0008006" key="3">
    <source>
        <dbReference type="Google" id="ProtNLM"/>
    </source>
</evidence>
<reference evidence="1" key="1">
    <citation type="submission" date="2024-06" db="EMBL/GenBank/DDBJ databases">
        <title>Vaginal Lactobacillus fatty acid response mechanisms reveal a metabolite-targeted strategy for bacterial vaginosis treatment.</title>
        <authorList>
            <person name="Zhu M."/>
            <person name="Blainey P.C."/>
            <person name="Bloom S.M."/>
            <person name="Kwon D.S."/>
        </authorList>
    </citation>
    <scope>NUCLEOTIDE SEQUENCE</scope>
    <source>
        <strain evidence="1">194_F1_1</strain>
    </source>
</reference>
<accession>A0ABV2BD94</accession>
<name>A0ABV2BD94_9LACO</name>
<sequence>MLIDKKKLDLLQRNLQKAFNDSIADMQDGDKFAGQIWIPITNYRCPLCGSKHGCLINYQGTEVICQHTMSSRRVGLHSWLHKLVSKNNDVLVQN</sequence>
<keyword evidence="2" id="KW-1185">Reference proteome</keyword>
<evidence type="ECO:0000313" key="1">
    <source>
        <dbReference type="EMBL" id="MES5150901.1"/>
    </source>
</evidence>
<comment type="caution">
    <text evidence="1">The sequence shown here is derived from an EMBL/GenBank/DDBJ whole genome shotgun (WGS) entry which is preliminary data.</text>
</comment>
<dbReference type="EMBL" id="JBETVU010000013">
    <property type="protein sequence ID" value="MES5150901.1"/>
    <property type="molecule type" value="Genomic_DNA"/>
</dbReference>
<evidence type="ECO:0000313" key="2">
    <source>
        <dbReference type="Proteomes" id="UP001434419"/>
    </source>
</evidence>
<organism evidence="1 2">
    <name type="scientific">Lactobacillus crispatus</name>
    <dbReference type="NCBI Taxonomy" id="47770"/>
    <lineage>
        <taxon>Bacteria</taxon>
        <taxon>Bacillati</taxon>
        <taxon>Bacillota</taxon>
        <taxon>Bacilli</taxon>
        <taxon>Lactobacillales</taxon>
        <taxon>Lactobacillaceae</taxon>
        <taxon>Lactobacillus</taxon>
    </lineage>
</organism>
<proteinExistence type="predicted"/>
<dbReference type="Proteomes" id="UP001434419">
    <property type="component" value="Unassembled WGS sequence"/>
</dbReference>
<protein>
    <recommendedName>
        <fullName evidence="3">Transposase</fullName>
    </recommendedName>
</protein>
<dbReference type="RefSeq" id="WP_133476419.1">
    <property type="nucleotide sequence ID" value="NZ_JBETVU010000013.1"/>
</dbReference>
<gene>
    <name evidence="1" type="ORF">ABVC42_13785</name>
</gene>